<comment type="caution">
    <text evidence="1">The sequence shown here is derived from an EMBL/GenBank/DDBJ whole genome shotgun (WGS) entry which is preliminary data.</text>
</comment>
<proteinExistence type="predicted"/>
<gene>
    <name evidence="1" type="ORF">DF185_02065</name>
</gene>
<evidence type="ECO:0008006" key="3">
    <source>
        <dbReference type="Google" id="ProtNLM"/>
    </source>
</evidence>
<reference evidence="1 2" key="1">
    <citation type="submission" date="2018-05" db="EMBL/GenBank/DDBJ databases">
        <title>Marinifilum breve JC075T sp. nov., a marine bacterium isolated from Yongle Blue Hole in the South China Sea.</title>
        <authorList>
            <person name="Fu T."/>
        </authorList>
    </citation>
    <scope>NUCLEOTIDE SEQUENCE [LARGE SCALE GENOMIC DNA]</scope>
    <source>
        <strain evidence="1 2">JC075</strain>
    </source>
</reference>
<dbReference type="Proteomes" id="UP000248079">
    <property type="component" value="Unassembled WGS sequence"/>
</dbReference>
<name>A0A2V4A2M8_9BACT</name>
<dbReference type="EMBL" id="QFLI01000001">
    <property type="protein sequence ID" value="PXY02902.1"/>
    <property type="molecule type" value="Genomic_DNA"/>
</dbReference>
<evidence type="ECO:0000313" key="2">
    <source>
        <dbReference type="Proteomes" id="UP000248079"/>
    </source>
</evidence>
<sequence length="173" mass="19878">MTDKAKKALHDKLVSELQSSDSKTVTKSINQLREEGQLEDIVILFDLLVKSKNEEVNNTIWKFLADIKDKKADLIFIDAILNDKYKSIQKGLTGICWQSSIDFTKHVSVFTDLLIKSDFETAFEAFTVIENFTEKIESDKRIEEQDKLKDAIPNAPEEIKGMIHECIHILDQF</sequence>
<dbReference type="AlphaFoldDB" id="A0A2V4A2M8"/>
<protein>
    <recommendedName>
        <fullName evidence="3">Immunity protein 30 domain-containing protein</fullName>
    </recommendedName>
</protein>
<dbReference type="RefSeq" id="WP_110359059.1">
    <property type="nucleotide sequence ID" value="NZ_QFLI01000001.1"/>
</dbReference>
<organism evidence="1 2">
    <name type="scientific">Marinifilum breve</name>
    <dbReference type="NCBI Taxonomy" id="2184082"/>
    <lineage>
        <taxon>Bacteria</taxon>
        <taxon>Pseudomonadati</taxon>
        <taxon>Bacteroidota</taxon>
        <taxon>Bacteroidia</taxon>
        <taxon>Marinilabiliales</taxon>
        <taxon>Marinifilaceae</taxon>
    </lineage>
</organism>
<accession>A0A2V4A2M8</accession>
<keyword evidence="2" id="KW-1185">Reference proteome</keyword>
<dbReference type="OrthoDB" id="1121286at2"/>
<evidence type="ECO:0000313" key="1">
    <source>
        <dbReference type="EMBL" id="PXY02902.1"/>
    </source>
</evidence>